<keyword evidence="10" id="KW-1185">Reference proteome</keyword>
<evidence type="ECO:0008006" key="11">
    <source>
        <dbReference type="Google" id="ProtNLM"/>
    </source>
</evidence>
<dbReference type="PRINTS" id="PR00385">
    <property type="entry name" value="P450"/>
</dbReference>
<dbReference type="InterPro" id="IPR017972">
    <property type="entry name" value="Cyt_P450_CS"/>
</dbReference>
<dbReference type="InterPro" id="IPR001128">
    <property type="entry name" value="Cyt_P450"/>
</dbReference>
<comment type="similarity">
    <text evidence="1 7">Belongs to the cytochrome P450 family.</text>
</comment>
<keyword evidence="3 7" id="KW-0479">Metal-binding</keyword>
<organism evidence="9 10">
    <name type="scientific">Clavelina lepadiformis</name>
    <name type="common">Light-bulb sea squirt</name>
    <name type="synonym">Ascidia lepadiformis</name>
    <dbReference type="NCBI Taxonomy" id="159417"/>
    <lineage>
        <taxon>Eukaryota</taxon>
        <taxon>Metazoa</taxon>
        <taxon>Chordata</taxon>
        <taxon>Tunicata</taxon>
        <taxon>Ascidiacea</taxon>
        <taxon>Aplousobranchia</taxon>
        <taxon>Clavelinidae</taxon>
        <taxon>Clavelina</taxon>
    </lineage>
</organism>
<dbReference type="InterPro" id="IPR002403">
    <property type="entry name" value="Cyt_P450_E_grp-IV"/>
</dbReference>
<feature type="transmembrane region" description="Helical" evidence="8">
    <location>
        <begin position="123"/>
        <end position="145"/>
    </location>
</feature>
<keyword evidence="4 7" id="KW-0560">Oxidoreductase</keyword>
<dbReference type="PANTHER" id="PTHR24286">
    <property type="entry name" value="CYTOCHROME P450 26"/>
    <property type="match status" value="1"/>
</dbReference>
<evidence type="ECO:0000256" key="1">
    <source>
        <dbReference type="ARBA" id="ARBA00010617"/>
    </source>
</evidence>
<dbReference type="PRINTS" id="PR00465">
    <property type="entry name" value="EP450IV"/>
</dbReference>
<keyword evidence="6 7" id="KW-0503">Monooxygenase</keyword>
<protein>
    <recommendedName>
        <fullName evidence="11">Cytochrome P450</fullName>
    </recommendedName>
</protein>
<keyword evidence="8" id="KW-1133">Transmembrane helix</keyword>
<evidence type="ECO:0000256" key="4">
    <source>
        <dbReference type="ARBA" id="ARBA00023002"/>
    </source>
</evidence>
<keyword evidence="8" id="KW-0472">Membrane</keyword>
<name>A0ABP0GFL3_CLALP</name>
<keyword evidence="2 7" id="KW-0349">Heme</keyword>
<evidence type="ECO:0000313" key="10">
    <source>
        <dbReference type="Proteomes" id="UP001642483"/>
    </source>
</evidence>
<comment type="caution">
    <text evidence="9">The sequence shown here is derived from an EMBL/GenBank/DDBJ whole genome shotgun (WGS) entry which is preliminary data.</text>
</comment>
<evidence type="ECO:0000256" key="5">
    <source>
        <dbReference type="ARBA" id="ARBA00023004"/>
    </source>
</evidence>
<dbReference type="PROSITE" id="PS00086">
    <property type="entry name" value="CYTOCHROME_P450"/>
    <property type="match status" value="1"/>
</dbReference>
<dbReference type="Gene3D" id="1.10.630.10">
    <property type="entry name" value="Cytochrome P450"/>
    <property type="match status" value="1"/>
</dbReference>
<evidence type="ECO:0000256" key="7">
    <source>
        <dbReference type="RuleBase" id="RU000461"/>
    </source>
</evidence>
<dbReference type="SUPFAM" id="SSF48264">
    <property type="entry name" value="Cytochrome P450"/>
    <property type="match status" value="1"/>
</dbReference>
<sequence length="663" mass="75805">MSLSIEIDLQNEVPTLLRYAYVEARNDSTNRQVSSFLWNRYPQMATSRNETDDWKSAFLGYSYPDTPFSRVVRAPSVPAILSGAEAHLESVDIAQNFNDPELLDKSFLNGPTNSTILLQEHSFLMSTFLLAVTLALILLLLWYPLRYWWRCYNLRSADDPSSPLSHLPLPPGSFGLPIIGETVSWITQGPKFNSNRRKKYGNVFKTSAITLPMVKVTGHEYVKKVLMGEHEEVTTVWPKVVQRVLGANGIVNTVGPSHKHKRRMASKAFTAKALNSYLPRLRINAEKNIKAMLDEERPRAYDRMLKLTFEFGISALLGFDLNSKEIKTSYNTFHDLVSNIFSMPYRIPGFGFDKAMNARTELLDKLQDQIRKKKEIVMEQLRNGEDVNYEEEPGALDIILHEVLQRSARKHECLNSQSLNNNYEGEVKENLTADPPEEPISDLALTEMGVELMFAGYYTSASALTSCILELSRNPKVFKKLENELLKSGILSGEDSIDENEDARPEFNLQAIQKLTYMEQVLKEAMRLRPPVLGGYRKAKRTFQIGPYRVPKGWYVIYNIRDTHEFEFENMDTFDPDRFAPGRDLGDNYRFIPFGGGPRTCVGRAYARLIIKLALIEMFRHFRKWELTSDKLPRMKAIPTLHPVDGLPLKLFPRERIGVVNTT</sequence>
<proteinExistence type="inferred from homology"/>
<dbReference type="InterPro" id="IPR036396">
    <property type="entry name" value="Cyt_P450_sf"/>
</dbReference>
<reference evidence="9 10" key="1">
    <citation type="submission" date="2024-02" db="EMBL/GenBank/DDBJ databases">
        <authorList>
            <person name="Daric V."/>
            <person name="Darras S."/>
        </authorList>
    </citation>
    <scope>NUCLEOTIDE SEQUENCE [LARGE SCALE GENOMIC DNA]</scope>
</reference>
<evidence type="ECO:0000256" key="6">
    <source>
        <dbReference type="ARBA" id="ARBA00023033"/>
    </source>
</evidence>
<evidence type="ECO:0000256" key="2">
    <source>
        <dbReference type="ARBA" id="ARBA00022617"/>
    </source>
</evidence>
<evidence type="ECO:0000256" key="8">
    <source>
        <dbReference type="SAM" id="Phobius"/>
    </source>
</evidence>
<dbReference type="Pfam" id="PF00067">
    <property type="entry name" value="p450"/>
    <property type="match status" value="1"/>
</dbReference>
<keyword evidence="8" id="KW-0812">Transmembrane</keyword>
<accession>A0ABP0GFL3</accession>
<evidence type="ECO:0000256" key="3">
    <source>
        <dbReference type="ARBA" id="ARBA00022723"/>
    </source>
</evidence>
<dbReference type="EMBL" id="CAWYQH010000108">
    <property type="protein sequence ID" value="CAK8688965.1"/>
    <property type="molecule type" value="Genomic_DNA"/>
</dbReference>
<keyword evidence="5 7" id="KW-0408">Iron</keyword>
<evidence type="ECO:0000313" key="9">
    <source>
        <dbReference type="EMBL" id="CAK8688965.1"/>
    </source>
</evidence>
<gene>
    <name evidence="9" type="ORF">CVLEPA_LOCUS20964</name>
</gene>
<dbReference type="PANTHER" id="PTHR24286:SF384">
    <property type="entry name" value="P450, PUTATIVE (EUROFUNG)-RELATED"/>
    <property type="match status" value="1"/>
</dbReference>
<dbReference type="Proteomes" id="UP001642483">
    <property type="component" value="Unassembled WGS sequence"/>
</dbReference>